<comment type="caution">
    <text evidence="1">The sequence shown here is derived from an EMBL/GenBank/DDBJ whole genome shotgun (WGS) entry which is preliminary data.</text>
</comment>
<dbReference type="EMBL" id="VSSQ01000013">
    <property type="protein sequence ID" value="MPL60925.1"/>
    <property type="molecule type" value="Genomic_DNA"/>
</dbReference>
<dbReference type="AlphaFoldDB" id="A0A644T1Z7"/>
<proteinExistence type="predicted"/>
<gene>
    <name evidence="1" type="ORF">SDC9_06489</name>
</gene>
<evidence type="ECO:0000313" key="1">
    <source>
        <dbReference type="EMBL" id="MPL60925.1"/>
    </source>
</evidence>
<protein>
    <submittedName>
        <fullName evidence="1">Uncharacterized protein</fullName>
    </submittedName>
</protein>
<sequence length="156" mass="17425">MFRWGLVADTNLDRRCPLPEQSDEWAVPARPLQGVGTHRAEGRRCRHQLARRGILIRQPRAEVHGDDPRQLPPGGTASAFLWKIFVQEVSRFLFNVDPGPGCRRAGVFHADLWRLSLGDAASLYGIWTGVLPPFDGSARKIRTEAASAPRWNAASY</sequence>
<reference evidence="1" key="1">
    <citation type="submission" date="2019-08" db="EMBL/GenBank/DDBJ databases">
        <authorList>
            <person name="Kucharzyk K."/>
            <person name="Murdoch R.W."/>
            <person name="Higgins S."/>
            <person name="Loffler F."/>
        </authorList>
    </citation>
    <scope>NUCLEOTIDE SEQUENCE</scope>
</reference>
<name>A0A644T1Z7_9ZZZZ</name>
<organism evidence="1">
    <name type="scientific">bioreactor metagenome</name>
    <dbReference type="NCBI Taxonomy" id="1076179"/>
    <lineage>
        <taxon>unclassified sequences</taxon>
        <taxon>metagenomes</taxon>
        <taxon>ecological metagenomes</taxon>
    </lineage>
</organism>
<accession>A0A644T1Z7</accession>